<sequence>MVNSKSWPLRHYREIRSVDSESKTASWLFLSQSRLDLPPPAVRLTRHRYTAATFPLLPPQNSVRRCRSDQHRSPPPLLAQSTSPSSRDPARAAGPQRSPLQLSPRPQTPRTEVSRRGCRVPILNRSPRLPLLLRDLRLSATIHHCPPYPRMPSPDPRLFATVRRIHLPLPPAAPDPPDPAACR</sequence>
<reference evidence="2 3" key="1">
    <citation type="submission" date="2024-01" db="EMBL/GenBank/DDBJ databases">
        <title>Genome assemblies of Stephania.</title>
        <authorList>
            <person name="Yang L."/>
        </authorList>
    </citation>
    <scope>NUCLEOTIDE SEQUENCE [LARGE SCALE GENOMIC DNA]</scope>
    <source>
        <strain evidence="2">YNDBR</strain>
        <tissue evidence="2">Leaf</tissue>
    </source>
</reference>
<evidence type="ECO:0000313" key="2">
    <source>
        <dbReference type="EMBL" id="KAK9151966.1"/>
    </source>
</evidence>
<keyword evidence="3" id="KW-1185">Reference proteome</keyword>
<evidence type="ECO:0000256" key="1">
    <source>
        <dbReference type="SAM" id="MobiDB-lite"/>
    </source>
</evidence>
<organism evidence="2 3">
    <name type="scientific">Stephania yunnanensis</name>
    <dbReference type="NCBI Taxonomy" id="152371"/>
    <lineage>
        <taxon>Eukaryota</taxon>
        <taxon>Viridiplantae</taxon>
        <taxon>Streptophyta</taxon>
        <taxon>Embryophyta</taxon>
        <taxon>Tracheophyta</taxon>
        <taxon>Spermatophyta</taxon>
        <taxon>Magnoliopsida</taxon>
        <taxon>Ranunculales</taxon>
        <taxon>Menispermaceae</taxon>
        <taxon>Menispermoideae</taxon>
        <taxon>Cissampelideae</taxon>
        <taxon>Stephania</taxon>
    </lineage>
</organism>
<name>A0AAP0KG77_9MAGN</name>
<dbReference type="AlphaFoldDB" id="A0AAP0KG77"/>
<comment type="caution">
    <text evidence="2">The sequence shown here is derived from an EMBL/GenBank/DDBJ whole genome shotgun (WGS) entry which is preliminary data.</text>
</comment>
<evidence type="ECO:0000313" key="3">
    <source>
        <dbReference type="Proteomes" id="UP001420932"/>
    </source>
</evidence>
<protein>
    <submittedName>
        <fullName evidence="2">Uncharacterized protein</fullName>
    </submittedName>
</protein>
<dbReference type="EMBL" id="JBBNAF010000004">
    <property type="protein sequence ID" value="KAK9151966.1"/>
    <property type="molecule type" value="Genomic_DNA"/>
</dbReference>
<proteinExistence type="predicted"/>
<accession>A0AAP0KG77</accession>
<dbReference type="Proteomes" id="UP001420932">
    <property type="component" value="Unassembled WGS sequence"/>
</dbReference>
<gene>
    <name evidence="2" type="ORF">Syun_010275</name>
</gene>
<feature type="compositionally biased region" description="Polar residues" evidence="1">
    <location>
        <begin position="98"/>
        <end position="111"/>
    </location>
</feature>
<feature type="region of interest" description="Disordered" evidence="1">
    <location>
        <begin position="56"/>
        <end position="119"/>
    </location>
</feature>